<feature type="transmembrane region" description="Helical" evidence="2">
    <location>
        <begin position="140"/>
        <end position="160"/>
    </location>
</feature>
<feature type="region of interest" description="Disordered" evidence="1">
    <location>
        <begin position="1"/>
        <end position="24"/>
    </location>
</feature>
<dbReference type="Proteomes" id="UP000202922">
    <property type="component" value="Unassembled WGS sequence"/>
</dbReference>
<evidence type="ECO:0000313" key="3">
    <source>
        <dbReference type="EMBL" id="SMX43632.1"/>
    </source>
</evidence>
<proteinExistence type="predicted"/>
<gene>
    <name evidence="3" type="ORF">COL8621_02351</name>
</gene>
<feature type="transmembrane region" description="Helical" evidence="2">
    <location>
        <begin position="166"/>
        <end position="185"/>
    </location>
</feature>
<keyword evidence="2" id="KW-1133">Transmembrane helix</keyword>
<keyword evidence="2" id="KW-0472">Membrane</keyword>
<dbReference type="EMBL" id="FXYE01000002">
    <property type="protein sequence ID" value="SMX43632.1"/>
    <property type="molecule type" value="Genomic_DNA"/>
</dbReference>
<evidence type="ECO:0000313" key="4">
    <source>
        <dbReference type="Proteomes" id="UP000202922"/>
    </source>
</evidence>
<reference evidence="4" key="1">
    <citation type="submission" date="2017-05" db="EMBL/GenBank/DDBJ databases">
        <authorList>
            <person name="Rodrigo-Torres L."/>
            <person name="Arahal R. D."/>
            <person name="Lucena T."/>
        </authorList>
    </citation>
    <scope>NUCLEOTIDE SEQUENCE [LARGE SCALE GENOMIC DNA]</scope>
    <source>
        <strain evidence="4">CECT 8621</strain>
    </source>
</reference>
<dbReference type="AlphaFoldDB" id="A0A238KN50"/>
<keyword evidence="2" id="KW-0812">Transmembrane</keyword>
<feature type="compositionally biased region" description="Basic residues" evidence="1">
    <location>
        <begin position="1"/>
        <end position="10"/>
    </location>
</feature>
<protein>
    <submittedName>
        <fullName evidence="3">Uncharacterized protein</fullName>
    </submittedName>
</protein>
<organism evidence="3 4">
    <name type="scientific">Actibacterium lipolyticum</name>
    <dbReference type="NCBI Taxonomy" id="1524263"/>
    <lineage>
        <taxon>Bacteria</taxon>
        <taxon>Pseudomonadati</taxon>
        <taxon>Pseudomonadota</taxon>
        <taxon>Alphaproteobacteria</taxon>
        <taxon>Rhodobacterales</taxon>
        <taxon>Roseobacteraceae</taxon>
        <taxon>Actibacterium</taxon>
    </lineage>
</organism>
<name>A0A238KN50_9RHOB</name>
<evidence type="ECO:0000256" key="1">
    <source>
        <dbReference type="SAM" id="MobiDB-lite"/>
    </source>
</evidence>
<keyword evidence="4" id="KW-1185">Reference proteome</keyword>
<sequence>MLGVTGRRHVFGGSGIPAERPSHGLAGDWVQIEGEKEPHGPENRPQASALPSVTVTKTYSSGDSRFESAHHAQLRSQANTDQKFLEHFSEGGYTSTAAVQFPLALPELSEAYHVGLERIAASKGKLVPTIKAIACPGIRWALRGAVAGFVIGLLIPRAGAFISLEVWAVPVLSAYLGAMAGIAIGTM</sequence>
<evidence type="ECO:0000256" key="2">
    <source>
        <dbReference type="SAM" id="Phobius"/>
    </source>
</evidence>
<accession>A0A238KN50</accession>